<proteinExistence type="predicted"/>
<dbReference type="RefSeq" id="WP_157927658.1">
    <property type="nucleotide sequence ID" value="NZ_LT841358.1"/>
</dbReference>
<evidence type="ECO:0000313" key="3">
    <source>
        <dbReference type="Proteomes" id="UP000230607"/>
    </source>
</evidence>
<protein>
    <submittedName>
        <fullName evidence="2">Uncharacterized protein</fullName>
    </submittedName>
</protein>
<dbReference type="EMBL" id="LT841358">
    <property type="protein sequence ID" value="SMH71747.1"/>
    <property type="molecule type" value="Genomic_DNA"/>
</dbReference>
<name>A0A2H1FG71_9ARCH</name>
<dbReference type="AlphaFoldDB" id="A0A2H1FG71"/>
<sequence length="121" mass="14488">MVLLDRYSSNWFKETNLNPEIVTELRLCSMTQNDQDNKFMKTQMILAVVPIFVSQLIAFYRIQKLVYGIIIEVIIYFVDWLIQSSISWPFGMVIFLPISVLVPVYFVRKWTLEFNKTRHRF</sequence>
<reference evidence="3" key="1">
    <citation type="submission" date="2017-03" db="EMBL/GenBank/DDBJ databases">
        <authorList>
            <person name="Herbold C."/>
        </authorList>
    </citation>
    <scope>NUCLEOTIDE SEQUENCE [LARGE SCALE GENOMIC DNA]</scope>
</reference>
<organism evidence="2 3">
    <name type="scientific">Candidatus Nitrosotalea okcheonensis</name>
    <dbReference type="NCBI Taxonomy" id="1903276"/>
    <lineage>
        <taxon>Archaea</taxon>
        <taxon>Nitrososphaerota</taxon>
        <taxon>Nitrososphaeria</taxon>
        <taxon>Nitrosotaleales</taxon>
        <taxon>Nitrosotaleaceae</taxon>
        <taxon>Nitrosotalea</taxon>
    </lineage>
</organism>
<dbReference type="OrthoDB" id="11212at2157"/>
<evidence type="ECO:0000313" key="2">
    <source>
        <dbReference type="EMBL" id="SMH71747.1"/>
    </source>
</evidence>
<keyword evidence="1" id="KW-0472">Membrane</keyword>
<keyword evidence="1" id="KW-1133">Transmembrane helix</keyword>
<evidence type="ECO:0000256" key="1">
    <source>
        <dbReference type="SAM" id="Phobius"/>
    </source>
</evidence>
<keyword evidence="1" id="KW-0812">Transmembrane</keyword>
<keyword evidence="3" id="KW-1185">Reference proteome</keyword>
<feature type="transmembrane region" description="Helical" evidence="1">
    <location>
        <begin position="88"/>
        <end position="107"/>
    </location>
</feature>
<dbReference type="Proteomes" id="UP000230607">
    <property type="component" value="Chromosome 1"/>
</dbReference>
<feature type="transmembrane region" description="Helical" evidence="1">
    <location>
        <begin position="39"/>
        <end position="58"/>
    </location>
</feature>
<accession>A0A2H1FG71</accession>
<feature type="transmembrane region" description="Helical" evidence="1">
    <location>
        <begin position="65"/>
        <end position="82"/>
    </location>
</feature>
<gene>
    <name evidence="2" type="ORF">NCS_11559</name>
</gene>